<comment type="caution">
    <text evidence="1">The sequence shown here is derived from an EMBL/GenBank/DDBJ whole genome shotgun (WGS) entry which is preliminary data.</text>
</comment>
<dbReference type="AlphaFoldDB" id="A0AAW1P2C1"/>
<reference evidence="1 2" key="1">
    <citation type="journal article" date="2024" name="Nat. Commun.">
        <title>Phylogenomics reveals the evolutionary origins of lichenization in chlorophyte algae.</title>
        <authorList>
            <person name="Puginier C."/>
            <person name="Libourel C."/>
            <person name="Otte J."/>
            <person name="Skaloud P."/>
            <person name="Haon M."/>
            <person name="Grisel S."/>
            <person name="Petersen M."/>
            <person name="Berrin J.G."/>
            <person name="Delaux P.M."/>
            <person name="Dal Grande F."/>
            <person name="Keller J."/>
        </authorList>
    </citation>
    <scope>NUCLEOTIDE SEQUENCE [LARGE SCALE GENOMIC DNA]</scope>
    <source>
        <strain evidence="1 2">SAG 2036</strain>
    </source>
</reference>
<organism evidence="1 2">
    <name type="scientific">Symbiochloris irregularis</name>
    <dbReference type="NCBI Taxonomy" id="706552"/>
    <lineage>
        <taxon>Eukaryota</taxon>
        <taxon>Viridiplantae</taxon>
        <taxon>Chlorophyta</taxon>
        <taxon>core chlorophytes</taxon>
        <taxon>Trebouxiophyceae</taxon>
        <taxon>Trebouxiales</taxon>
        <taxon>Trebouxiaceae</taxon>
        <taxon>Symbiochloris</taxon>
    </lineage>
</organism>
<sequence length="78" mass="9034">MFCCCIAGRTPSFALDPHSLRVLRIVSWWVQSDPRRCKKEESQQLFKKFTQMNPAHATIAHFTACHESAPINLCIDKW</sequence>
<dbReference type="EMBL" id="JALJOQ010000051">
    <property type="protein sequence ID" value="KAK9804445.1"/>
    <property type="molecule type" value="Genomic_DNA"/>
</dbReference>
<protein>
    <submittedName>
        <fullName evidence="1">Uncharacterized protein</fullName>
    </submittedName>
</protein>
<name>A0AAW1P2C1_9CHLO</name>
<evidence type="ECO:0000313" key="2">
    <source>
        <dbReference type="Proteomes" id="UP001465755"/>
    </source>
</evidence>
<proteinExistence type="predicted"/>
<gene>
    <name evidence="1" type="ORF">WJX73_002066</name>
</gene>
<evidence type="ECO:0000313" key="1">
    <source>
        <dbReference type="EMBL" id="KAK9804445.1"/>
    </source>
</evidence>
<accession>A0AAW1P2C1</accession>
<keyword evidence="2" id="KW-1185">Reference proteome</keyword>
<dbReference type="Proteomes" id="UP001465755">
    <property type="component" value="Unassembled WGS sequence"/>
</dbReference>